<dbReference type="OrthoDB" id="1935586at2759"/>
<name>A0A371HRL8_MUCPR</name>
<evidence type="ECO:0000313" key="1">
    <source>
        <dbReference type="EMBL" id="RDY05448.1"/>
    </source>
</evidence>
<dbReference type="GO" id="GO:0003676">
    <property type="term" value="F:nucleic acid binding"/>
    <property type="evidence" value="ECO:0007669"/>
    <property type="project" value="InterPro"/>
</dbReference>
<dbReference type="Gene3D" id="3.30.420.10">
    <property type="entry name" value="Ribonuclease H-like superfamily/Ribonuclease H"/>
    <property type="match status" value="1"/>
</dbReference>
<organism evidence="1 2">
    <name type="scientific">Mucuna pruriens</name>
    <name type="common">Velvet bean</name>
    <name type="synonym">Dolichos pruriens</name>
    <dbReference type="NCBI Taxonomy" id="157652"/>
    <lineage>
        <taxon>Eukaryota</taxon>
        <taxon>Viridiplantae</taxon>
        <taxon>Streptophyta</taxon>
        <taxon>Embryophyta</taxon>
        <taxon>Tracheophyta</taxon>
        <taxon>Spermatophyta</taxon>
        <taxon>Magnoliopsida</taxon>
        <taxon>eudicotyledons</taxon>
        <taxon>Gunneridae</taxon>
        <taxon>Pentapetalae</taxon>
        <taxon>rosids</taxon>
        <taxon>fabids</taxon>
        <taxon>Fabales</taxon>
        <taxon>Fabaceae</taxon>
        <taxon>Papilionoideae</taxon>
        <taxon>50 kb inversion clade</taxon>
        <taxon>NPAAA clade</taxon>
        <taxon>indigoferoid/millettioid clade</taxon>
        <taxon>Phaseoleae</taxon>
        <taxon>Mucuna</taxon>
    </lineage>
</organism>
<dbReference type="InterPro" id="IPR036397">
    <property type="entry name" value="RNaseH_sf"/>
</dbReference>
<proteinExistence type="predicted"/>
<dbReference type="InterPro" id="IPR012337">
    <property type="entry name" value="RNaseH-like_sf"/>
</dbReference>
<protein>
    <recommendedName>
        <fullName evidence="3">Integrase catalytic domain-containing protein</fullName>
    </recommendedName>
</protein>
<evidence type="ECO:0000313" key="2">
    <source>
        <dbReference type="Proteomes" id="UP000257109"/>
    </source>
</evidence>
<reference evidence="1" key="1">
    <citation type="submission" date="2018-05" db="EMBL/GenBank/DDBJ databases">
        <title>Draft genome of Mucuna pruriens seed.</title>
        <authorList>
            <person name="Nnadi N.E."/>
            <person name="Vos R."/>
            <person name="Hasami M.H."/>
            <person name="Devisetty U.K."/>
            <person name="Aguiy J.C."/>
        </authorList>
    </citation>
    <scope>NUCLEOTIDE SEQUENCE [LARGE SCALE GENOMIC DNA]</scope>
    <source>
        <strain evidence="1">JCA_2017</strain>
    </source>
</reference>
<feature type="non-terminal residue" evidence="1">
    <location>
        <position position="1"/>
    </location>
</feature>
<accession>A0A371HRL8</accession>
<comment type="caution">
    <text evidence="1">The sequence shown here is derived from an EMBL/GenBank/DDBJ whole genome shotgun (WGS) entry which is preliminary data.</text>
</comment>
<dbReference type="AlphaFoldDB" id="A0A371HRL8"/>
<dbReference type="PANTHER" id="PTHR35046">
    <property type="entry name" value="ZINC KNUCKLE (CCHC-TYPE) FAMILY PROTEIN"/>
    <property type="match status" value="1"/>
</dbReference>
<gene>
    <name evidence="1" type="ORF">CR513_10712</name>
</gene>
<sequence>MLLFNSRLKLILGKLRFKWDRPFVITNVFPYGVVEIRNEATDKSFKVAHFIPCHKVDDTGHIANLFFREIMRLHGLPKTIVGEKDSKFLEHFWRTLWNKFGTNWCMVLIPLSQLDLLPLPNVSSTMKDNKLAKAQFVKKFHEKAC</sequence>
<dbReference type="EMBL" id="QJKJ01001877">
    <property type="protein sequence ID" value="RDY05448.1"/>
    <property type="molecule type" value="Genomic_DNA"/>
</dbReference>
<dbReference type="Proteomes" id="UP000257109">
    <property type="component" value="Unassembled WGS sequence"/>
</dbReference>
<dbReference type="PANTHER" id="PTHR35046:SF9">
    <property type="entry name" value="RNA-DIRECTED DNA POLYMERASE"/>
    <property type="match status" value="1"/>
</dbReference>
<keyword evidence="2" id="KW-1185">Reference proteome</keyword>
<dbReference type="STRING" id="157652.A0A371HRL8"/>
<dbReference type="SUPFAM" id="SSF53098">
    <property type="entry name" value="Ribonuclease H-like"/>
    <property type="match status" value="1"/>
</dbReference>
<evidence type="ECO:0008006" key="3">
    <source>
        <dbReference type="Google" id="ProtNLM"/>
    </source>
</evidence>